<dbReference type="EMBL" id="ADBJ01000031">
    <property type="protein sequence ID" value="EFA80251.1"/>
    <property type="molecule type" value="Genomic_DNA"/>
</dbReference>
<name>D3BEC0_HETP5</name>
<dbReference type="CDD" id="cd10747">
    <property type="entry name" value="DnaJ_C"/>
    <property type="match status" value="1"/>
</dbReference>
<dbReference type="GO" id="GO:0005524">
    <property type="term" value="F:ATP binding"/>
    <property type="evidence" value="ECO:0007669"/>
    <property type="project" value="InterPro"/>
</dbReference>
<keyword evidence="3 6" id="KW-0863">Zinc-finger</keyword>
<dbReference type="OMA" id="MATDYYA"/>
<feature type="zinc finger region" description="CR-type" evidence="6">
    <location>
        <begin position="207"/>
        <end position="285"/>
    </location>
</feature>
<evidence type="ECO:0000256" key="5">
    <source>
        <dbReference type="ARBA" id="ARBA00023186"/>
    </source>
</evidence>
<dbReference type="PROSITE" id="PS51188">
    <property type="entry name" value="ZF_CR"/>
    <property type="match status" value="1"/>
</dbReference>
<dbReference type="SUPFAM" id="SSF46565">
    <property type="entry name" value="Chaperone J-domain"/>
    <property type="match status" value="1"/>
</dbReference>
<evidence type="ECO:0000256" key="1">
    <source>
        <dbReference type="ARBA" id="ARBA00022723"/>
    </source>
</evidence>
<dbReference type="HAMAP" id="MF_01152">
    <property type="entry name" value="DnaJ"/>
    <property type="match status" value="1"/>
</dbReference>
<dbReference type="InterPro" id="IPR036869">
    <property type="entry name" value="J_dom_sf"/>
</dbReference>
<dbReference type="InParanoid" id="D3BEC0"/>
<dbReference type="PROSITE" id="PS00636">
    <property type="entry name" value="DNAJ_1"/>
    <property type="match status" value="1"/>
</dbReference>
<keyword evidence="9" id="KW-0346">Stress response</keyword>
<dbReference type="InterPro" id="IPR008971">
    <property type="entry name" value="HSP40/DnaJ_pept-bd"/>
</dbReference>
<dbReference type="SUPFAM" id="SSF57938">
    <property type="entry name" value="DnaJ/Hsp40 cysteine-rich domain"/>
    <property type="match status" value="1"/>
</dbReference>
<dbReference type="InterPro" id="IPR012724">
    <property type="entry name" value="DnaJ"/>
</dbReference>
<dbReference type="GO" id="GO:0051082">
    <property type="term" value="F:unfolded protein binding"/>
    <property type="evidence" value="ECO:0007669"/>
    <property type="project" value="InterPro"/>
</dbReference>
<evidence type="ECO:0000256" key="2">
    <source>
        <dbReference type="ARBA" id="ARBA00022737"/>
    </source>
</evidence>
<feature type="domain" description="CR-type" evidence="8">
    <location>
        <begin position="207"/>
        <end position="285"/>
    </location>
</feature>
<dbReference type="Gene3D" id="2.60.260.20">
    <property type="entry name" value="Urease metallochaperone UreE, N-terminal domain"/>
    <property type="match status" value="2"/>
</dbReference>
<comment type="caution">
    <text evidence="9">The sequence shown here is derived from an EMBL/GenBank/DDBJ whole genome shotgun (WGS) entry which is preliminary data.</text>
</comment>
<keyword evidence="2" id="KW-0677">Repeat</keyword>
<evidence type="ECO:0000259" key="7">
    <source>
        <dbReference type="PROSITE" id="PS50076"/>
    </source>
</evidence>
<keyword evidence="10" id="KW-1185">Reference proteome</keyword>
<dbReference type="AlphaFoldDB" id="D3BEC0"/>
<dbReference type="FunCoup" id="D3BEC0">
    <property type="interactions" value="351"/>
</dbReference>
<reference evidence="9 10" key="1">
    <citation type="journal article" date="2011" name="Genome Res.">
        <title>Phylogeny-wide analysis of social amoeba genomes highlights ancient origins for complex intercellular communication.</title>
        <authorList>
            <person name="Heidel A.J."/>
            <person name="Lawal H.M."/>
            <person name="Felder M."/>
            <person name="Schilde C."/>
            <person name="Helps N.R."/>
            <person name="Tunggal B."/>
            <person name="Rivero F."/>
            <person name="John U."/>
            <person name="Schleicher M."/>
            <person name="Eichinger L."/>
            <person name="Platzer M."/>
            <person name="Noegel A.A."/>
            <person name="Schaap P."/>
            <person name="Gloeckner G."/>
        </authorList>
    </citation>
    <scope>NUCLEOTIDE SEQUENCE [LARGE SCALE GENOMIC DNA]</scope>
    <source>
        <strain evidence="10">ATCC 26659 / Pp 5 / PN500</strain>
    </source>
</reference>
<protein>
    <submittedName>
        <fullName evidence="9">Heat shock protein DnaJ family protein</fullName>
    </submittedName>
</protein>
<dbReference type="FunFam" id="2.10.230.10:FF:000002">
    <property type="entry name" value="Molecular chaperone DnaJ"/>
    <property type="match status" value="1"/>
</dbReference>
<keyword evidence="1 6" id="KW-0479">Metal-binding</keyword>
<proteinExistence type="inferred from homology"/>
<organism evidence="9 10">
    <name type="scientific">Heterostelium pallidum (strain ATCC 26659 / Pp 5 / PN500)</name>
    <name type="common">Cellular slime mold</name>
    <name type="synonym">Polysphondylium pallidum</name>
    <dbReference type="NCBI Taxonomy" id="670386"/>
    <lineage>
        <taxon>Eukaryota</taxon>
        <taxon>Amoebozoa</taxon>
        <taxon>Evosea</taxon>
        <taxon>Eumycetozoa</taxon>
        <taxon>Dictyostelia</taxon>
        <taxon>Acytosteliales</taxon>
        <taxon>Acytosteliaceae</taxon>
        <taxon>Heterostelium</taxon>
    </lineage>
</organism>
<dbReference type="GO" id="GO:0042026">
    <property type="term" value="P:protein refolding"/>
    <property type="evidence" value="ECO:0007669"/>
    <property type="project" value="TreeGrafter"/>
</dbReference>
<evidence type="ECO:0000259" key="8">
    <source>
        <dbReference type="PROSITE" id="PS51188"/>
    </source>
</evidence>
<dbReference type="PRINTS" id="PR00625">
    <property type="entry name" value="JDOMAIN"/>
</dbReference>
<dbReference type="RefSeq" id="XP_020432371.1">
    <property type="nucleotide sequence ID" value="XM_020577923.1"/>
</dbReference>
<dbReference type="GO" id="GO:0009408">
    <property type="term" value="P:response to heat"/>
    <property type="evidence" value="ECO:0007669"/>
    <property type="project" value="InterPro"/>
</dbReference>
<dbReference type="STRING" id="670386.D3BEC0"/>
<dbReference type="SUPFAM" id="SSF49493">
    <property type="entry name" value="HSP40/DnaJ peptide-binding domain"/>
    <property type="match status" value="2"/>
</dbReference>
<dbReference type="InterPro" id="IPR036410">
    <property type="entry name" value="HSP_DnaJ_Cys-rich_dom_sf"/>
</dbReference>
<dbReference type="CDD" id="cd10719">
    <property type="entry name" value="DnaJ_zf"/>
    <property type="match status" value="1"/>
</dbReference>
<evidence type="ECO:0000256" key="4">
    <source>
        <dbReference type="ARBA" id="ARBA00022833"/>
    </source>
</evidence>
<dbReference type="GO" id="GO:0031072">
    <property type="term" value="F:heat shock protein binding"/>
    <property type="evidence" value="ECO:0007669"/>
    <property type="project" value="InterPro"/>
</dbReference>
<feature type="domain" description="J" evidence="7">
    <location>
        <begin position="78"/>
        <end position="143"/>
    </location>
</feature>
<dbReference type="InterPro" id="IPR001623">
    <property type="entry name" value="DnaJ_domain"/>
</dbReference>
<dbReference type="FunFam" id="2.60.260.20:FF:000005">
    <property type="entry name" value="Chaperone protein dnaJ 1, mitochondrial"/>
    <property type="match status" value="1"/>
</dbReference>
<evidence type="ECO:0000313" key="9">
    <source>
        <dbReference type="EMBL" id="EFA80251.1"/>
    </source>
</evidence>
<evidence type="ECO:0000256" key="3">
    <source>
        <dbReference type="ARBA" id="ARBA00022771"/>
    </source>
</evidence>
<dbReference type="Pfam" id="PF01556">
    <property type="entry name" value="DnaJ_C"/>
    <property type="match status" value="1"/>
</dbReference>
<dbReference type="Pfam" id="PF00684">
    <property type="entry name" value="DnaJ_CXXCXGXG"/>
    <property type="match status" value="1"/>
</dbReference>
<sequence length="459" mass="50559">MIRNLNYATLNTLRKTVISSSGNSGNNTFNQNVARLMMCNGSSPSTLSSTSLFGQQQQQNNQCRYFRSNSPLCEEKRDPYEVLGVARDASKADVKKAFYDLAKKFHPDRNREDPNAHRKFAEISNAYDILSNENKRAMYDAQGHQGAAYENSDFNPNDMNYEEIFQHFNLSDLFGEGMMGGGGPGGRVNGADIQIKLNLDFMEAVNGTNKDVTFYGASTCTPCDGSGAKPGSKMTNCKTCNGAGRITKSNGLFAFASTCKSCKGQGKIIKDQCTSCSGKGTVQGNRTLNIKIPQGINNGMNIKLTGQGEPGEKGGRRGNLYVHVSVSEHELFKREGNDIHLNVPISLTQAILGDTITIPTLTGEVDLKVASGTQPNEKRVLKNKGVRSVNDMSYGNQYVHFIVNIPKSVTDKQKTLIQEFDQEEKNKHGPLDSLTHPVMSFWNSAMKRWRDYSSKFKSS</sequence>
<dbReference type="InterPro" id="IPR018253">
    <property type="entry name" value="DnaJ_domain_CS"/>
</dbReference>
<dbReference type="PANTHER" id="PTHR43096">
    <property type="entry name" value="DNAJ HOMOLOG 1, MITOCHONDRIAL-RELATED"/>
    <property type="match status" value="1"/>
</dbReference>
<gene>
    <name evidence="9" type="ORF">PPL_07076</name>
</gene>
<dbReference type="PROSITE" id="PS50076">
    <property type="entry name" value="DNAJ_2"/>
    <property type="match status" value="1"/>
</dbReference>
<evidence type="ECO:0000256" key="6">
    <source>
        <dbReference type="PROSITE-ProRule" id="PRU00546"/>
    </source>
</evidence>
<accession>D3BEC0</accession>
<dbReference type="PANTHER" id="PTHR43096:SF52">
    <property type="entry name" value="DNAJ HOMOLOG 1, MITOCHONDRIAL-RELATED"/>
    <property type="match status" value="1"/>
</dbReference>
<dbReference type="NCBIfam" id="TIGR02349">
    <property type="entry name" value="DnaJ_bact"/>
    <property type="match status" value="1"/>
</dbReference>
<dbReference type="InterPro" id="IPR002939">
    <property type="entry name" value="DnaJ_C"/>
</dbReference>
<dbReference type="InterPro" id="IPR001305">
    <property type="entry name" value="HSP_DnaJ_Cys-rich_dom"/>
</dbReference>
<evidence type="ECO:0000313" key="10">
    <source>
        <dbReference type="Proteomes" id="UP000001396"/>
    </source>
</evidence>
<dbReference type="Gene3D" id="2.10.230.10">
    <property type="entry name" value="Heat shock protein DnaJ, cysteine-rich domain"/>
    <property type="match status" value="1"/>
</dbReference>
<keyword evidence="4 6" id="KW-0862">Zinc</keyword>
<dbReference type="CDD" id="cd06257">
    <property type="entry name" value="DnaJ"/>
    <property type="match status" value="1"/>
</dbReference>
<dbReference type="Pfam" id="PF00226">
    <property type="entry name" value="DnaJ"/>
    <property type="match status" value="1"/>
</dbReference>
<dbReference type="GO" id="GO:0005737">
    <property type="term" value="C:cytoplasm"/>
    <property type="evidence" value="ECO:0007669"/>
    <property type="project" value="TreeGrafter"/>
</dbReference>
<dbReference type="Gene3D" id="1.10.287.110">
    <property type="entry name" value="DnaJ domain"/>
    <property type="match status" value="1"/>
</dbReference>
<dbReference type="NCBIfam" id="NF008035">
    <property type="entry name" value="PRK10767.1"/>
    <property type="match status" value="1"/>
</dbReference>
<dbReference type="GO" id="GO:0008270">
    <property type="term" value="F:zinc ion binding"/>
    <property type="evidence" value="ECO:0007669"/>
    <property type="project" value="UniProtKB-KW"/>
</dbReference>
<dbReference type="GeneID" id="31362557"/>
<dbReference type="SMART" id="SM00271">
    <property type="entry name" value="DnaJ"/>
    <property type="match status" value="1"/>
</dbReference>
<keyword evidence="5" id="KW-0143">Chaperone</keyword>
<dbReference type="Proteomes" id="UP000001396">
    <property type="component" value="Unassembled WGS sequence"/>
</dbReference>